<dbReference type="EMBL" id="JBHMDO010000047">
    <property type="protein sequence ID" value="MFB9330395.1"/>
    <property type="molecule type" value="Genomic_DNA"/>
</dbReference>
<evidence type="ECO:0000313" key="11">
    <source>
        <dbReference type="Proteomes" id="UP001589747"/>
    </source>
</evidence>
<evidence type="ECO:0000256" key="6">
    <source>
        <dbReference type="ARBA" id="ARBA00022989"/>
    </source>
</evidence>
<feature type="transmembrane region" description="Helical" evidence="8">
    <location>
        <begin position="92"/>
        <end position="112"/>
    </location>
</feature>
<dbReference type="InterPro" id="IPR020846">
    <property type="entry name" value="MFS_dom"/>
</dbReference>
<keyword evidence="7 8" id="KW-0472">Membrane</keyword>
<keyword evidence="2" id="KW-0813">Transport</keyword>
<feature type="transmembrane region" description="Helical" evidence="8">
    <location>
        <begin position="124"/>
        <end position="145"/>
    </location>
</feature>
<feature type="transmembrane region" description="Helical" evidence="8">
    <location>
        <begin position="263"/>
        <end position="282"/>
    </location>
</feature>
<keyword evidence="5 8" id="KW-0812">Transmembrane</keyword>
<proteinExistence type="predicted"/>
<keyword evidence="3" id="KW-1003">Cell membrane</keyword>
<dbReference type="PIRSF" id="PIRSF004925">
    <property type="entry name" value="HcaT"/>
    <property type="match status" value="1"/>
</dbReference>
<feature type="transmembrane region" description="Helical" evidence="8">
    <location>
        <begin position="70"/>
        <end position="86"/>
    </location>
</feature>
<evidence type="ECO:0000313" key="10">
    <source>
        <dbReference type="EMBL" id="MFB9330395.1"/>
    </source>
</evidence>
<feature type="transmembrane region" description="Helical" evidence="8">
    <location>
        <begin position="288"/>
        <end position="311"/>
    </location>
</feature>
<name>A0ABV5KYU4_9BACL</name>
<feature type="transmembrane region" description="Helical" evidence="8">
    <location>
        <begin position="196"/>
        <end position="215"/>
    </location>
</feature>
<dbReference type="InterPro" id="IPR024989">
    <property type="entry name" value="MFS_assoc_dom"/>
</dbReference>
<dbReference type="InterPro" id="IPR026032">
    <property type="entry name" value="HcaT-like"/>
</dbReference>
<evidence type="ECO:0000256" key="2">
    <source>
        <dbReference type="ARBA" id="ARBA00022448"/>
    </source>
</evidence>
<evidence type="ECO:0000256" key="5">
    <source>
        <dbReference type="ARBA" id="ARBA00022692"/>
    </source>
</evidence>
<dbReference type="PANTHER" id="PTHR23522:SF10">
    <property type="entry name" value="3-PHENYLPROPIONIC ACID TRANSPORTER-RELATED"/>
    <property type="match status" value="1"/>
</dbReference>
<keyword evidence="6 8" id="KW-1133">Transmembrane helix</keyword>
<dbReference type="Gene3D" id="1.20.1250.20">
    <property type="entry name" value="MFS general substrate transporter like domains"/>
    <property type="match status" value="2"/>
</dbReference>
<feature type="transmembrane region" description="Helical" evidence="8">
    <location>
        <begin position="39"/>
        <end position="58"/>
    </location>
</feature>
<protein>
    <submittedName>
        <fullName evidence="10">MFS transporter</fullName>
    </submittedName>
</protein>
<evidence type="ECO:0000256" key="1">
    <source>
        <dbReference type="ARBA" id="ARBA00004429"/>
    </source>
</evidence>
<feature type="transmembrane region" description="Helical" evidence="8">
    <location>
        <begin position="354"/>
        <end position="372"/>
    </location>
</feature>
<evidence type="ECO:0000256" key="4">
    <source>
        <dbReference type="ARBA" id="ARBA00022519"/>
    </source>
</evidence>
<gene>
    <name evidence="10" type="ORF">ACFFSY_31020</name>
</gene>
<evidence type="ECO:0000256" key="8">
    <source>
        <dbReference type="SAM" id="Phobius"/>
    </source>
</evidence>
<evidence type="ECO:0000259" key="9">
    <source>
        <dbReference type="PROSITE" id="PS50850"/>
    </source>
</evidence>
<feature type="transmembrane region" description="Helical" evidence="8">
    <location>
        <begin position="12"/>
        <end position="33"/>
    </location>
</feature>
<comment type="caution">
    <text evidence="10">The sequence shown here is derived from an EMBL/GenBank/DDBJ whole genome shotgun (WGS) entry which is preliminary data.</text>
</comment>
<evidence type="ECO:0000256" key="3">
    <source>
        <dbReference type="ARBA" id="ARBA00022475"/>
    </source>
</evidence>
<sequence length="391" mass="42639">MMQVNVLRIYNLVYFSLFAIFLSFLPIYLSSIGLSKTEIGLLIGLGGFVGMLAQPMWGIISDRLRTVKKVLLLLILLSVIVGAVLFQSQQMILLYVFVVLMYLFFMPTDPLMESLNVQVSQRHGVAFGSVRMFGALGYAAASMTVGYAGEAGGTTSYVYLFVGYGVLALLLGFLLPDAPVSAKPLLRGDLQAFLKARQTLLFFALILIISIPHRMNDIFIGLYVEHLGGSTVQVGYSWTVMTAVEVLFFAISGRLIKPGKEMVVITMAAGCYAIRFLLSGLASTPETVVWLQLLQGVSFVLFYSASIQFLYRIIPEEWKATGQTMLAVLFFGISGVVGSTAGGWLFDRIGGEKVYLLMSAMAFVGVLFSVAVRRLIEDKSDSGSETITGTG</sequence>
<feature type="domain" description="Major facilitator superfamily (MFS) profile" evidence="9">
    <location>
        <begin position="1"/>
        <end position="180"/>
    </location>
</feature>
<dbReference type="PANTHER" id="PTHR23522">
    <property type="entry name" value="BLL5896 PROTEIN"/>
    <property type="match status" value="1"/>
</dbReference>
<accession>A0ABV5KYU4</accession>
<feature type="transmembrane region" description="Helical" evidence="8">
    <location>
        <begin position="323"/>
        <end position="342"/>
    </location>
</feature>
<dbReference type="RefSeq" id="WP_377501538.1">
    <property type="nucleotide sequence ID" value="NZ_JBHMDO010000047.1"/>
</dbReference>
<dbReference type="SUPFAM" id="SSF103473">
    <property type="entry name" value="MFS general substrate transporter"/>
    <property type="match status" value="1"/>
</dbReference>
<keyword evidence="4" id="KW-0997">Cell inner membrane</keyword>
<dbReference type="PROSITE" id="PS50850">
    <property type="entry name" value="MFS"/>
    <property type="match status" value="1"/>
</dbReference>
<evidence type="ECO:0000256" key="7">
    <source>
        <dbReference type="ARBA" id="ARBA00023136"/>
    </source>
</evidence>
<keyword evidence="11" id="KW-1185">Reference proteome</keyword>
<organism evidence="10 11">
    <name type="scientific">Paenibacillus aurantiacus</name>
    <dbReference type="NCBI Taxonomy" id="1936118"/>
    <lineage>
        <taxon>Bacteria</taxon>
        <taxon>Bacillati</taxon>
        <taxon>Bacillota</taxon>
        <taxon>Bacilli</taxon>
        <taxon>Bacillales</taxon>
        <taxon>Paenibacillaceae</taxon>
        <taxon>Paenibacillus</taxon>
    </lineage>
</organism>
<feature type="transmembrane region" description="Helical" evidence="8">
    <location>
        <begin position="157"/>
        <end position="175"/>
    </location>
</feature>
<feature type="transmembrane region" description="Helical" evidence="8">
    <location>
        <begin position="235"/>
        <end position="256"/>
    </location>
</feature>
<dbReference type="InterPro" id="IPR036259">
    <property type="entry name" value="MFS_trans_sf"/>
</dbReference>
<dbReference type="Proteomes" id="UP001589747">
    <property type="component" value="Unassembled WGS sequence"/>
</dbReference>
<comment type="subcellular location">
    <subcellularLocation>
        <location evidence="1">Cell inner membrane</location>
        <topology evidence="1">Multi-pass membrane protein</topology>
    </subcellularLocation>
</comment>
<reference evidence="10 11" key="1">
    <citation type="submission" date="2024-09" db="EMBL/GenBank/DDBJ databases">
        <authorList>
            <person name="Sun Q."/>
            <person name="Mori K."/>
        </authorList>
    </citation>
    <scope>NUCLEOTIDE SEQUENCE [LARGE SCALE GENOMIC DNA]</scope>
    <source>
        <strain evidence="10 11">TISTR 2452</strain>
    </source>
</reference>
<dbReference type="Pfam" id="PF12832">
    <property type="entry name" value="MFS_1_like"/>
    <property type="match status" value="1"/>
</dbReference>